<sequence>MARLGGIACCWLLAAGRLPACWDRPRTTRKRPVGGQGTTLTLPARPTAATGFFPYHHCHVHMYVRACTRAKQDTHPCPRLRTRLGLPVGMHIPYSTVALLYPAHIRIPSDIPPTERPSACLAWWLGSSCTAPRELGRGLVLVLVLVLVQWQCHDRCFRPPGLVAPARPFFSPHPPPSDPNTPAFRMR</sequence>
<dbReference type="Proteomes" id="UP000054032">
    <property type="component" value="Unassembled WGS sequence"/>
</dbReference>
<dbReference type="AlphaFoldDB" id="W6ZP91"/>
<protein>
    <submittedName>
        <fullName evidence="3">Uncharacterized protein</fullName>
    </submittedName>
</protein>
<evidence type="ECO:0000313" key="3">
    <source>
        <dbReference type="EMBL" id="EUC45431.1"/>
    </source>
</evidence>
<evidence type="ECO:0000256" key="2">
    <source>
        <dbReference type="SAM" id="SignalP"/>
    </source>
</evidence>
<feature type="region of interest" description="Disordered" evidence="1">
    <location>
        <begin position="168"/>
        <end position="187"/>
    </location>
</feature>
<dbReference type="KEGG" id="bor:COCMIDRAFT_26365"/>
<dbReference type="HOGENOM" id="CLU_1447421_0_0_1"/>
<name>W6ZP91_COCMI</name>
<evidence type="ECO:0000256" key="1">
    <source>
        <dbReference type="SAM" id="MobiDB-lite"/>
    </source>
</evidence>
<dbReference type="GeneID" id="19120920"/>
<feature type="chain" id="PRO_5004887620" evidence="2">
    <location>
        <begin position="17"/>
        <end position="187"/>
    </location>
</feature>
<organism evidence="3 4">
    <name type="scientific">Bipolaris oryzae ATCC 44560</name>
    <dbReference type="NCBI Taxonomy" id="930090"/>
    <lineage>
        <taxon>Eukaryota</taxon>
        <taxon>Fungi</taxon>
        <taxon>Dikarya</taxon>
        <taxon>Ascomycota</taxon>
        <taxon>Pezizomycotina</taxon>
        <taxon>Dothideomycetes</taxon>
        <taxon>Pleosporomycetidae</taxon>
        <taxon>Pleosporales</taxon>
        <taxon>Pleosporineae</taxon>
        <taxon>Pleosporaceae</taxon>
        <taxon>Bipolaris</taxon>
    </lineage>
</organism>
<dbReference type="RefSeq" id="XP_007688026.1">
    <property type="nucleotide sequence ID" value="XM_007689836.1"/>
</dbReference>
<accession>W6ZP91</accession>
<feature type="signal peptide" evidence="2">
    <location>
        <begin position="1"/>
        <end position="16"/>
    </location>
</feature>
<proteinExistence type="predicted"/>
<keyword evidence="2" id="KW-0732">Signal</keyword>
<gene>
    <name evidence="3" type="ORF">COCMIDRAFT_26365</name>
</gene>
<keyword evidence="4" id="KW-1185">Reference proteome</keyword>
<dbReference type="EMBL" id="KI963984">
    <property type="protein sequence ID" value="EUC45431.1"/>
    <property type="molecule type" value="Genomic_DNA"/>
</dbReference>
<evidence type="ECO:0000313" key="4">
    <source>
        <dbReference type="Proteomes" id="UP000054032"/>
    </source>
</evidence>
<reference evidence="3 4" key="1">
    <citation type="journal article" date="2013" name="PLoS Genet.">
        <title>Comparative genome structure, secondary metabolite, and effector coding capacity across Cochliobolus pathogens.</title>
        <authorList>
            <person name="Condon B.J."/>
            <person name="Leng Y."/>
            <person name="Wu D."/>
            <person name="Bushley K.E."/>
            <person name="Ohm R.A."/>
            <person name="Otillar R."/>
            <person name="Martin J."/>
            <person name="Schackwitz W."/>
            <person name="Grimwood J."/>
            <person name="MohdZainudin N."/>
            <person name="Xue C."/>
            <person name="Wang R."/>
            <person name="Manning V.A."/>
            <person name="Dhillon B."/>
            <person name="Tu Z.J."/>
            <person name="Steffenson B.J."/>
            <person name="Salamov A."/>
            <person name="Sun H."/>
            <person name="Lowry S."/>
            <person name="LaButti K."/>
            <person name="Han J."/>
            <person name="Copeland A."/>
            <person name="Lindquist E."/>
            <person name="Barry K."/>
            <person name="Schmutz J."/>
            <person name="Baker S.E."/>
            <person name="Ciuffetti L.M."/>
            <person name="Grigoriev I.V."/>
            <person name="Zhong S."/>
            <person name="Turgeon B.G."/>
        </authorList>
    </citation>
    <scope>NUCLEOTIDE SEQUENCE [LARGE SCALE GENOMIC DNA]</scope>
    <source>
        <strain evidence="3 4">ATCC 44560</strain>
    </source>
</reference>